<dbReference type="InterPro" id="IPR000524">
    <property type="entry name" value="Tscrpt_reg_HTH_GntR"/>
</dbReference>
<reference evidence="9" key="1">
    <citation type="submission" date="2022-01" db="EMBL/GenBank/DDBJ databases">
        <authorList>
            <person name="Criscuolo A."/>
        </authorList>
    </citation>
    <scope>NUCLEOTIDE SEQUENCE</scope>
    <source>
        <strain evidence="9">CIP111893</strain>
    </source>
</reference>
<dbReference type="InterPro" id="IPR004839">
    <property type="entry name" value="Aminotransferase_I/II_large"/>
</dbReference>
<evidence type="ECO:0000256" key="7">
    <source>
        <dbReference type="ARBA" id="ARBA00023163"/>
    </source>
</evidence>
<dbReference type="InterPro" id="IPR036388">
    <property type="entry name" value="WH-like_DNA-bd_sf"/>
</dbReference>
<dbReference type="SUPFAM" id="SSF46785">
    <property type="entry name" value="Winged helix' DNA-binding domain"/>
    <property type="match status" value="1"/>
</dbReference>
<dbReference type="EMBL" id="CAKMMF010000015">
    <property type="protein sequence ID" value="CAH1208933.1"/>
    <property type="molecule type" value="Genomic_DNA"/>
</dbReference>
<evidence type="ECO:0000313" key="10">
    <source>
        <dbReference type="Proteomes" id="UP000838686"/>
    </source>
</evidence>
<dbReference type="SUPFAM" id="SSF53383">
    <property type="entry name" value="PLP-dependent transferases"/>
    <property type="match status" value="1"/>
</dbReference>
<evidence type="ECO:0000256" key="6">
    <source>
        <dbReference type="ARBA" id="ARBA00023125"/>
    </source>
</evidence>
<dbReference type="InterPro" id="IPR015421">
    <property type="entry name" value="PyrdxlP-dep_Trfase_major"/>
</dbReference>
<dbReference type="GO" id="GO:0004400">
    <property type="term" value="F:histidinol-phosphate transaminase activity"/>
    <property type="evidence" value="ECO:0007669"/>
    <property type="project" value="UniProtKB-EC"/>
</dbReference>
<feature type="domain" description="HTH gntR-type" evidence="8">
    <location>
        <begin position="1"/>
        <end position="69"/>
    </location>
</feature>
<keyword evidence="9" id="KW-0808">Transferase</keyword>
<comment type="similarity">
    <text evidence="2">In the C-terminal section; belongs to the class-I pyridoxal-phosphate-dependent aminotransferase family.</text>
</comment>
<dbReference type="PANTHER" id="PTHR46577">
    <property type="entry name" value="HTH-TYPE TRANSCRIPTIONAL REGULATORY PROTEIN GABR"/>
    <property type="match status" value="1"/>
</dbReference>
<keyword evidence="6" id="KW-0238">DNA-binding</keyword>
<evidence type="ECO:0000256" key="1">
    <source>
        <dbReference type="ARBA" id="ARBA00001933"/>
    </source>
</evidence>
<comment type="cofactor">
    <cofactor evidence="1">
        <name>pyridoxal 5'-phosphate</name>
        <dbReference type="ChEBI" id="CHEBI:597326"/>
    </cofactor>
</comment>
<keyword evidence="5" id="KW-0805">Transcription regulation</keyword>
<dbReference type="InterPro" id="IPR015422">
    <property type="entry name" value="PyrdxlP-dep_Trfase_small"/>
</dbReference>
<dbReference type="CDD" id="cd00609">
    <property type="entry name" value="AAT_like"/>
    <property type="match status" value="1"/>
</dbReference>
<dbReference type="PANTHER" id="PTHR46577:SF2">
    <property type="entry name" value="TRANSCRIPTIONAL REGULATORY PROTEIN"/>
    <property type="match status" value="1"/>
</dbReference>
<sequence>MNKYELIKRHIKEQLQANSIKPGEKLLSIRKISEQFGCSMNTVIRAYDDLEKEHLIYSVPKSGYYAVMGSDPAARPLSELIDFTSAAPDPEVMPYEDFQHCLNRAIALYKDELFSYTDPQGFLSLRQSLEKHLALSQVFANPEQICIVSGSQQALHLLNALPFPNGKTNVLVEQPAYSGMLRSLQLLNINAIGIARTEDGVDLEELEKQFRNNGIKFFYTAPRYHNPSGWSYSQEQKKQIARLAGKYDVYVLEDDYLGDLEVDRKSDPIYSYDTTGHIIYIRSFSKVMLPGLRLALAVIPKLLIEAFTMLKASCDSSTAALSQAALEIYLNNGMFERHAAHMRNRYRERMLELQAASLRYLPPLQQVYSAQGGIFCTIKLPEGMDAGDLSVVLKERHVLVTPADRFYLPAFPRENRIRISIIRTNEEQINNGIRLIAEAIDSLSKHKAFRRASAARDWQ</sequence>
<organism evidence="9 10">
    <name type="scientific">Paenibacillus plantiphilus</name>
    <dbReference type="NCBI Taxonomy" id="2905650"/>
    <lineage>
        <taxon>Bacteria</taxon>
        <taxon>Bacillati</taxon>
        <taxon>Bacillota</taxon>
        <taxon>Bacilli</taxon>
        <taxon>Bacillales</taxon>
        <taxon>Paenibacillaceae</taxon>
        <taxon>Paenibacillus</taxon>
    </lineage>
</organism>
<dbReference type="InterPro" id="IPR051446">
    <property type="entry name" value="HTH_trans_reg/aminotransferase"/>
</dbReference>
<dbReference type="Gene3D" id="3.90.1150.10">
    <property type="entry name" value="Aspartate Aminotransferase, domain 1"/>
    <property type="match status" value="1"/>
</dbReference>
<keyword evidence="7" id="KW-0804">Transcription</keyword>
<dbReference type="CDD" id="cd07377">
    <property type="entry name" value="WHTH_GntR"/>
    <property type="match status" value="1"/>
</dbReference>
<dbReference type="RefSeq" id="WP_236343303.1">
    <property type="nucleotide sequence ID" value="NZ_CAKMMF010000015.1"/>
</dbReference>
<keyword evidence="10" id="KW-1185">Reference proteome</keyword>
<dbReference type="Gene3D" id="3.40.640.10">
    <property type="entry name" value="Type I PLP-dependent aspartate aminotransferase-like (Major domain)"/>
    <property type="match status" value="1"/>
</dbReference>
<evidence type="ECO:0000256" key="5">
    <source>
        <dbReference type="ARBA" id="ARBA00023015"/>
    </source>
</evidence>
<dbReference type="InterPro" id="IPR036390">
    <property type="entry name" value="WH_DNA-bd_sf"/>
</dbReference>
<dbReference type="Gene3D" id="1.10.10.10">
    <property type="entry name" value="Winged helix-like DNA-binding domain superfamily/Winged helix DNA-binding domain"/>
    <property type="match status" value="1"/>
</dbReference>
<evidence type="ECO:0000259" key="8">
    <source>
        <dbReference type="PROSITE" id="PS50949"/>
    </source>
</evidence>
<dbReference type="Pfam" id="PF00155">
    <property type="entry name" value="Aminotran_1_2"/>
    <property type="match status" value="1"/>
</dbReference>
<dbReference type="PROSITE" id="PS50949">
    <property type="entry name" value="HTH_GNTR"/>
    <property type="match status" value="1"/>
</dbReference>
<proteinExistence type="inferred from homology"/>
<evidence type="ECO:0000256" key="2">
    <source>
        <dbReference type="ARBA" id="ARBA00005384"/>
    </source>
</evidence>
<gene>
    <name evidence="9" type="primary">hisC_2</name>
    <name evidence="9" type="ORF">PAECIP111893_02938</name>
</gene>
<evidence type="ECO:0000313" key="9">
    <source>
        <dbReference type="EMBL" id="CAH1208933.1"/>
    </source>
</evidence>
<dbReference type="InterPro" id="IPR015424">
    <property type="entry name" value="PyrdxlP-dep_Trfase"/>
</dbReference>
<dbReference type="SMART" id="SM00345">
    <property type="entry name" value="HTH_GNTR"/>
    <property type="match status" value="1"/>
</dbReference>
<keyword evidence="3 9" id="KW-0032">Aminotransferase</keyword>
<protein>
    <submittedName>
        <fullName evidence="9">Histidinol-phosphate aminotransferase</fullName>
        <ecNumber evidence="9">2.6.1.9</ecNumber>
    </submittedName>
</protein>
<evidence type="ECO:0000256" key="4">
    <source>
        <dbReference type="ARBA" id="ARBA00022898"/>
    </source>
</evidence>
<dbReference type="EC" id="2.6.1.9" evidence="9"/>
<evidence type="ECO:0000256" key="3">
    <source>
        <dbReference type="ARBA" id="ARBA00022576"/>
    </source>
</evidence>
<name>A0ABN8GGY3_9BACL</name>
<accession>A0ABN8GGY3</accession>
<comment type="caution">
    <text evidence="9">The sequence shown here is derived from an EMBL/GenBank/DDBJ whole genome shotgun (WGS) entry which is preliminary data.</text>
</comment>
<dbReference type="Proteomes" id="UP000838686">
    <property type="component" value="Unassembled WGS sequence"/>
</dbReference>
<keyword evidence="4" id="KW-0663">Pyridoxal phosphate</keyword>
<dbReference type="Pfam" id="PF00392">
    <property type="entry name" value="GntR"/>
    <property type="match status" value="1"/>
</dbReference>